<feature type="compositionally biased region" description="Low complexity" evidence="1">
    <location>
        <begin position="108"/>
        <end position="120"/>
    </location>
</feature>
<sequence>MHQRLLLARKLAMENNMIVTEKTKEYFDRANKAKAHSFVNNQLVLLEEYNFLGRNTKLCPKWSGPHTIINLKGSHCVELLLQNNRKVIVNVERIKPYFFDEPDDQGLSTSSTHNSQSSTSAAPPSIIRYETEQLTPVNDLSTPSSPSSPASPVTQTSRQFNVPARRGRPPKTSLAAPPPLANVSSPDVPLPFTAAPPAPACPDLFQNKGGIVTRSQAARRQIQLAHKENQVSSIEQKLDELKKGLKKWYDLENVYLKKNKLRLCHCPAQDHTQKCQQKWARIMEMIRVYKSKNSDQFHSVFDEPAEHEEEEGEEVDPPEDDNDTFDNPDPGYGGSSPVPPPDEEDVQAEDIPSPDPDQEAKRLSPVPGTSTNAHREVHPHPSVSGADALYPGHLDYSTSTDSSKDFHSVNSSLDIIEKTLEQLSLDTSAALEASQSEEEYQGIIKKHYDKYDDIPEPKEMSTTYLSPGGRPNTSRSKRSKHLQLITVIIFCMSHPQLVKTGEHVIFEQIGQLAGSTSYLHAHITVSVTSIEEQLTTYESMLRTEFSDYMKVHSLIKMNLDNTSHVNFPDDNRNFSSSKLYMAAVSWTKMARLHLDEIADIREHLDSLRNLLPDKPADNVNRIAHDPAFFEDLQHRINMDSYIPDESDSSPLSRRLQTFDENLRYPVTALHDDEDNIPFPFKVSPMHEAAYQQLTQSRLNLAMAREESGPRRTSTPKPYVFQPFKRAKRVAGLVALPIAIAATAMGIYNSVQIEFLKTELLEVKDNVKRLFEVIQRFDKELNEISGAIRDLTNALIVLNIASPSFFDARLTKIENQIRNRLRMATHALQAAQHRRLAIDYLSPKQIRLLFSKLQARAAEFGCELLIAHHSDLFQIEVSLLFDGTDAHLLVHVPMVPINSLLRLFKLHPFPLPFFDNHFLIPNVQQDVLAVSSNDHRLSTHLSSVDLLGCHRVNQIFMCDRFGVLSRSFNNTCLGSLFVQDFKTARAT</sequence>
<dbReference type="AlphaFoldDB" id="E9I4A6"/>
<feature type="region of interest" description="Disordered" evidence="1">
    <location>
        <begin position="137"/>
        <end position="182"/>
    </location>
</feature>
<evidence type="ECO:0000313" key="3">
    <source>
        <dbReference type="Proteomes" id="UP000000305"/>
    </source>
</evidence>
<dbReference type="EMBL" id="GL734965">
    <property type="protein sequence ID" value="EFX61175.1"/>
    <property type="molecule type" value="Genomic_DNA"/>
</dbReference>
<keyword evidence="3" id="KW-1185">Reference proteome</keyword>
<gene>
    <name evidence="2" type="ORF">DAPPUDRAFT_122463</name>
</gene>
<dbReference type="Proteomes" id="UP000000305">
    <property type="component" value="Unassembled WGS sequence"/>
</dbReference>
<feature type="compositionally biased region" description="Low complexity" evidence="1">
    <location>
        <begin position="141"/>
        <end position="157"/>
    </location>
</feature>
<dbReference type="HOGENOM" id="CLU_302521_0_0_1"/>
<proteinExistence type="predicted"/>
<reference evidence="2 3" key="1">
    <citation type="journal article" date="2011" name="Science">
        <title>The ecoresponsive genome of Daphnia pulex.</title>
        <authorList>
            <person name="Colbourne J.K."/>
            <person name="Pfrender M.E."/>
            <person name="Gilbert D."/>
            <person name="Thomas W.K."/>
            <person name="Tucker A."/>
            <person name="Oakley T.H."/>
            <person name="Tokishita S."/>
            <person name="Aerts A."/>
            <person name="Arnold G.J."/>
            <person name="Basu M.K."/>
            <person name="Bauer D.J."/>
            <person name="Caceres C.E."/>
            <person name="Carmel L."/>
            <person name="Casola C."/>
            <person name="Choi J.H."/>
            <person name="Detter J.C."/>
            <person name="Dong Q."/>
            <person name="Dusheyko S."/>
            <person name="Eads B.D."/>
            <person name="Frohlich T."/>
            <person name="Geiler-Samerotte K.A."/>
            <person name="Gerlach D."/>
            <person name="Hatcher P."/>
            <person name="Jogdeo S."/>
            <person name="Krijgsveld J."/>
            <person name="Kriventseva E.V."/>
            <person name="Kultz D."/>
            <person name="Laforsch C."/>
            <person name="Lindquist E."/>
            <person name="Lopez J."/>
            <person name="Manak J.R."/>
            <person name="Muller J."/>
            <person name="Pangilinan J."/>
            <person name="Patwardhan R.P."/>
            <person name="Pitluck S."/>
            <person name="Pritham E.J."/>
            <person name="Rechtsteiner A."/>
            <person name="Rho M."/>
            <person name="Rogozin I.B."/>
            <person name="Sakarya O."/>
            <person name="Salamov A."/>
            <person name="Schaack S."/>
            <person name="Shapiro H."/>
            <person name="Shiga Y."/>
            <person name="Skalitzky C."/>
            <person name="Smith Z."/>
            <person name="Souvorov A."/>
            <person name="Sung W."/>
            <person name="Tang Z."/>
            <person name="Tsuchiya D."/>
            <person name="Tu H."/>
            <person name="Vos H."/>
            <person name="Wang M."/>
            <person name="Wolf Y.I."/>
            <person name="Yamagata H."/>
            <person name="Yamada T."/>
            <person name="Ye Y."/>
            <person name="Shaw J.R."/>
            <person name="Andrews J."/>
            <person name="Crease T.J."/>
            <person name="Tang H."/>
            <person name="Lucas S.M."/>
            <person name="Robertson H.M."/>
            <person name="Bork P."/>
            <person name="Koonin E.V."/>
            <person name="Zdobnov E.M."/>
            <person name="Grigoriev I.V."/>
            <person name="Lynch M."/>
            <person name="Boore J.L."/>
        </authorList>
    </citation>
    <scope>NUCLEOTIDE SEQUENCE [LARGE SCALE GENOMIC DNA]</scope>
</reference>
<organism evidence="2 3">
    <name type="scientific">Daphnia pulex</name>
    <name type="common">Water flea</name>
    <dbReference type="NCBI Taxonomy" id="6669"/>
    <lineage>
        <taxon>Eukaryota</taxon>
        <taxon>Metazoa</taxon>
        <taxon>Ecdysozoa</taxon>
        <taxon>Arthropoda</taxon>
        <taxon>Crustacea</taxon>
        <taxon>Branchiopoda</taxon>
        <taxon>Diplostraca</taxon>
        <taxon>Cladocera</taxon>
        <taxon>Anomopoda</taxon>
        <taxon>Daphniidae</taxon>
        <taxon>Daphnia</taxon>
    </lineage>
</organism>
<dbReference type="KEGG" id="dpx:DAPPUDRAFT_122463"/>
<feature type="compositionally biased region" description="Acidic residues" evidence="1">
    <location>
        <begin position="303"/>
        <end position="326"/>
    </location>
</feature>
<evidence type="ECO:0000256" key="1">
    <source>
        <dbReference type="SAM" id="MobiDB-lite"/>
    </source>
</evidence>
<dbReference type="InParanoid" id="E9I4A6"/>
<accession>E9I4A6</accession>
<evidence type="ECO:0000313" key="2">
    <source>
        <dbReference type="EMBL" id="EFX61175.1"/>
    </source>
</evidence>
<feature type="region of interest" description="Disordered" evidence="1">
    <location>
        <begin position="303"/>
        <end position="407"/>
    </location>
</feature>
<name>E9I4A6_DAPPU</name>
<feature type="region of interest" description="Disordered" evidence="1">
    <location>
        <begin position="454"/>
        <end position="478"/>
    </location>
</feature>
<feature type="region of interest" description="Disordered" evidence="1">
    <location>
        <begin position="100"/>
        <end position="124"/>
    </location>
</feature>
<protein>
    <submittedName>
        <fullName evidence="2">Uncharacterized protein</fullName>
    </submittedName>
</protein>